<dbReference type="InterPro" id="IPR043128">
    <property type="entry name" value="Rev_trsase/Diguanyl_cyclase"/>
</dbReference>
<dbReference type="Pfam" id="PF00990">
    <property type="entry name" value="GGDEF"/>
    <property type="match status" value="1"/>
</dbReference>
<dbReference type="SUPFAM" id="SSF141868">
    <property type="entry name" value="EAL domain-like"/>
    <property type="match status" value="1"/>
</dbReference>
<dbReference type="CDD" id="cd01948">
    <property type="entry name" value="EAL"/>
    <property type="match status" value="1"/>
</dbReference>
<dbReference type="EMBL" id="LVVZ01000032">
    <property type="protein sequence ID" value="OKL42870.1"/>
    <property type="molecule type" value="Genomic_DNA"/>
</dbReference>
<sequence length="658" mass="75006">MYLLDLENICIVWANPRGLEFMKEDLDTFENHSCLPLPAPFSDPAHIHRLRNYLLANPDTSDRRESVTVVIDGQPTSITCVMAEQPMQDGRLGLLVQITSITTTDVSQLRIAQALLFTNSMISMYKENGELIYENPMSRLHRPKRAADLPDRFCNDRDYNAIREALKTRLQTNLVCLMKAAEGHRWHDVTARRGHDPVTGERTILVSAIDVTQRLEAEHKVRYLAHHDTLTGLPNRTHLEIAINRLLDESELNETTGAMLFIDLDRFKTINDTLGHLVGDELLVQVAKRLDAIGRDLGFVARLGGDEFVLLLSNFPDQDLVEEVAEHLRTDLSRPYEVRGHNLQITLSVGVALYPQHGRDLDTLMRKADLAMYRAKDLGRDQFCFFNTRMAEDAEERLKVENALRKALDNDEFELHYQPRLDVKTNRISGAESLLRWHHPSRGLISAGAFIDVAEETGLITTIGDWVAEQAMCQQRKWEDEGYPLTLSVNLSAAQFKREKLPERLISLSARHNVNPARIKFEITESLLLKEAPLTLRQLNTLRNANFHLEIDDFGTGYSNLGYLQRYPVSALKIDRSFISDQKRWPIMQMITQMGRLMNLSIVAEGIETLDQLAQVRSINCHEYQGFLYSPAVSANDFEHLLEQERAGSRRTYALASD</sequence>
<evidence type="ECO:0000259" key="2">
    <source>
        <dbReference type="PROSITE" id="PS50887"/>
    </source>
</evidence>
<dbReference type="InterPro" id="IPR035919">
    <property type="entry name" value="EAL_sf"/>
</dbReference>
<feature type="domain" description="EAL" evidence="1">
    <location>
        <begin position="397"/>
        <end position="646"/>
    </location>
</feature>
<dbReference type="PROSITE" id="PS50887">
    <property type="entry name" value="GGDEF"/>
    <property type="match status" value="1"/>
</dbReference>
<keyword evidence="3" id="KW-0808">Transferase</keyword>
<dbReference type="SMART" id="SM00052">
    <property type="entry name" value="EAL"/>
    <property type="match status" value="1"/>
</dbReference>
<dbReference type="FunFam" id="3.30.70.270:FF:000001">
    <property type="entry name" value="Diguanylate cyclase domain protein"/>
    <property type="match status" value="1"/>
</dbReference>
<dbReference type="InterPro" id="IPR001633">
    <property type="entry name" value="EAL_dom"/>
</dbReference>
<keyword evidence="4" id="KW-1185">Reference proteome</keyword>
<accession>A0A1U7JDP2</accession>
<dbReference type="CDD" id="cd01949">
    <property type="entry name" value="GGDEF"/>
    <property type="match status" value="1"/>
</dbReference>
<evidence type="ECO:0000259" key="1">
    <source>
        <dbReference type="PROSITE" id="PS50883"/>
    </source>
</evidence>
<comment type="caution">
    <text evidence="3">The sequence shown here is derived from an EMBL/GenBank/DDBJ whole genome shotgun (WGS) entry which is preliminary data.</text>
</comment>
<feature type="domain" description="GGDEF" evidence="2">
    <location>
        <begin position="255"/>
        <end position="388"/>
    </location>
</feature>
<dbReference type="SMART" id="SM00267">
    <property type="entry name" value="GGDEF"/>
    <property type="match status" value="1"/>
</dbReference>
<gene>
    <name evidence="3" type="ORF">A3843_16740</name>
</gene>
<dbReference type="Proteomes" id="UP000185783">
    <property type="component" value="Unassembled WGS sequence"/>
</dbReference>
<dbReference type="PANTHER" id="PTHR44757">
    <property type="entry name" value="DIGUANYLATE CYCLASE DGCP"/>
    <property type="match status" value="1"/>
</dbReference>
<evidence type="ECO:0000313" key="4">
    <source>
        <dbReference type="Proteomes" id="UP000185783"/>
    </source>
</evidence>
<organism evidence="3 4">
    <name type="scientific">Pseudovibrio exalbescens</name>
    <dbReference type="NCBI Taxonomy" id="197461"/>
    <lineage>
        <taxon>Bacteria</taxon>
        <taxon>Pseudomonadati</taxon>
        <taxon>Pseudomonadota</taxon>
        <taxon>Alphaproteobacteria</taxon>
        <taxon>Hyphomicrobiales</taxon>
        <taxon>Stappiaceae</taxon>
        <taxon>Pseudovibrio</taxon>
    </lineage>
</organism>
<dbReference type="PROSITE" id="PS50883">
    <property type="entry name" value="EAL"/>
    <property type="match status" value="1"/>
</dbReference>
<proteinExistence type="predicted"/>
<dbReference type="InterPro" id="IPR052155">
    <property type="entry name" value="Biofilm_reg_signaling"/>
</dbReference>
<protein>
    <submittedName>
        <fullName evidence="3">Histidine kinase</fullName>
    </submittedName>
</protein>
<dbReference type="InterPro" id="IPR029787">
    <property type="entry name" value="Nucleotide_cyclase"/>
</dbReference>
<dbReference type="GO" id="GO:0016301">
    <property type="term" value="F:kinase activity"/>
    <property type="evidence" value="ECO:0007669"/>
    <property type="project" value="UniProtKB-KW"/>
</dbReference>
<dbReference type="Gene3D" id="3.20.20.450">
    <property type="entry name" value="EAL domain"/>
    <property type="match status" value="1"/>
</dbReference>
<dbReference type="NCBIfam" id="TIGR00254">
    <property type="entry name" value="GGDEF"/>
    <property type="match status" value="1"/>
</dbReference>
<dbReference type="STRING" id="197461.A3843_16740"/>
<name>A0A1U7JDP2_9HYPH</name>
<dbReference type="Pfam" id="PF00563">
    <property type="entry name" value="EAL"/>
    <property type="match status" value="1"/>
</dbReference>
<reference evidence="3 4" key="1">
    <citation type="submission" date="2016-03" db="EMBL/GenBank/DDBJ databases">
        <title>Genome sequence of Nesiotobacter sp. nov., a moderately halophilic alphaproteobacterium isolated from the Yellow Sea, China.</title>
        <authorList>
            <person name="Zhang G."/>
            <person name="Zhang R."/>
        </authorList>
    </citation>
    <scope>NUCLEOTIDE SEQUENCE [LARGE SCALE GENOMIC DNA]</scope>
    <source>
        <strain evidence="3 4">WB1-6</strain>
    </source>
</reference>
<dbReference type="PANTHER" id="PTHR44757:SF2">
    <property type="entry name" value="BIOFILM ARCHITECTURE MAINTENANCE PROTEIN MBAA"/>
    <property type="match status" value="1"/>
</dbReference>
<dbReference type="InterPro" id="IPR000160">
    <property type="entry name" value="GGDEF_dom"/>
</dbReference>
<dbReference type="Gene3D" id="3.30.70.270">
    <property type="match status" value="1"/>
</dbReference>
<dbReference type="AlphaFoldDB" id="A0A1U7JDP2"/>
<dbReference type="SUPFAM" id="SSF55073">
    <property type="entry name" value="Nucleotide cyclase"/>
    <property type="match status" value="1"/>
</dbReference>
<keyword evidence="3" id="KW-0418">Kinase</keyword>
<evidence type="ECO:0000313" key="3">
    <source>
        <dbReference type="EMBL" id="OKL42870.1"/>
    </source>
</evidence>